<dbReference type="Proteomes" id="UP000001075">
    <property type="component" value="Unassembled WGS sequence"/>
</dbReference>
<dbReference type="InParanoid" id="G3INU4"/>
<dbReference type="EMBL" id="JH007397">
    <property type="protein sequence ID" value="EGW15302.1"/>
    <property type="molecule type" value="Genomic_DNA"/>
</dbReference>
<organism evidence="1 2">
    <name type="scientific">Cricetulus griseus</name>
    <name type="common">Chinese hamster</name>
    <name type="synonym">Cricetulus barabensis griseus</name>
    <dbReference type="NCBI Taxonomy" id="10029"/>
    <lineage>
        <taxon>Eukaryota</taxon>
        <taxon>Metazoa</taxon>
        <taxon>Chordata</taxon>
        <taxon>Craniata</taxon>
        <taxon>Vertebrata</taxon>
        <taxon>Euteleostomi</taxon>
        <taxon>Mammalia</taxon>
        <taxon>Eutheria</taxon>
        <taxon>Euarchontoglires</taxon>
        <taxon>Glires</taxon>
        <taxon>Rodentia</taxon>
        <taxon>Myomorpha</taxon>
        <taxon>Muroidea</taxon>
        <taxon>Cricetidae</taxon>
        <taxon>Cricetinae</taxon>
        <taxon>Cricetulus</taxon>
    </lineage>
</organism>
<reference evidence="2" key="1">
    <citation type="journal article" date="2011" name="Nat. Biotechnol.">
        <title>The genomic sequence of the Chinese hamster ovary (CHO)-K1 cell line.</title>
        <authorList>
            <person name="Xu X."/>
            <person name="Nagarajan H."/>
            <person name="Lewis N.E."/>
            <person name="Pan S."/>
            <person name="Cai Z."/>
            <person name="Liu X."/>
            <person name="Chen W."/>
            <person name="Xie M."/>
            <person name="Wang W."/>
            <person name="Hammond S."/>
            <person name="Andersen M.R."/>
            <person name="Neff N."/>
            <person name="Passarelli B."/>
            <person name="Koh W."/>
            <person name="Fan H.C."/>
            <person name="Wang J."/>
            <person name="Gui Y."/>
            <person name="Lee K.H."/>
            <person name="Betenbaugh M.J."/>
            <person name="Quake S.R."/>
            <person name="Famili I."/>
            <person name="Palsson B.O."/>
            <person name="Wang J."/>
        </authorList>
    </citation>
    <scope>NUCLEOTIDE SEQUENCE [LARGE SCALE GENOMIC DNA]</scope>
    <source>
        <strain evidence="2">CHO K1 cell line</strain>
    </source>
</reference>
<evidence type="ECO:0000313" key="1">
    <source>
        <dbReference type="EMBL" id="EGW15302.1"/>
    </source>
</evidence>
<evidence type="ECO:0000313" key="2">
    <source>
        <dbReference type="Proteomes" id="UP000001075"/>
    </source>
</evidence>
<gene>
    <name evidence="1" type="ORF">I79_025634</name>
</gene>
<sequence>MALNFLYNQVWPQTPAYISHEPESQMFETTLDIFTVSDLIRKCYGFVFREYSDSRKVLYLAQNHAMLRPDVYDTQVLTSLLQPKLC</sequence>
<dbReference type="AlphaFoldDB" id="G3INU4"/>
<proteinExistence type="predicted"/>
<name>G3INU4_CRIGR</name>
<accession>G3INU4</accession>
<protein>
    <submittedName>
        <fullName evidence="1">Uncharacterized protein</fullName>
    </submittedName>
</protein>